<dbReference type="Pfam" id="PF26035">
    <property type="entry name" value="DUF8010"/>
    <property type="match status" value="1"/>
</dbReference>
<sequence>MPHRLLFADAETAADLVLFAGRTASLSDGAVRLRADAGTLVVTGAALAPRGLFDSTPTVLGLRAMPVDPELVTDVVVTAAELTVDAADPCAVVLPETAVSASWAGVSPPRSGWVDAGTIDAATLAARAQWGIASVAEGMPRDPGEDAVRALRASVWSPGDDDLGGLPLGVAFAAFAFGFIGGEERAIVRTAGPWTRLSLARGHVLLRGPVRSGLTAVRETGA</sequence>
<dbReference type="InterPro" id="IPR058498">
    <property type="entry name" value="DUF8185"/>
</dbReference>
<comment type="caution">
    <text evidence="3">The sequence shown here is derived from an EMBL/GenBank/DDBJ whole genome shotgun (WGS) entry which is preliminary data.</text>
</comment>
<keyword evidence="4" id="KW-1185">Reference proteome</keyword>
<evidence type="ECO:0000259" key="2">
    <source>
        <dbReference type="Pfam" id="PF26572"/>
    </source>
</evidence>
<gene>
    <name evidence="3" type="ORF">GCM10022200_06140</name>
</gene>
<dbReference type="EMBL" id="BAAAYU010000001">
    <property type="protein sequence ID" value="GAA3626543.1"/>
    <property type="molecule type" value="Genomic_DNA"/>
</dbReference>
<name>A0ABP7A7Y6_9MICO</name>
<accession>A0ABP7A7Y6</accession>
<feature type="domain" description="DUF8010" evidence="1">
    <location>
        <begin position="2"/>
        <end position="105"/>
    </location>
</feature>
<dbReference type="Proteomes" id="UP001501697">
    <property type="component" value="Unassembled WGS sequence"/>
</dbReference>
<organism evidence="3 4">
    <name type="scientific">Microbacterium awajiense</name>
    <dbReference type="NCBI Taxonomy" id="415214"/>
    <lineage>
        <taxon>Bacteria</taxon>
        <taxon>Bacillati</taxon>
        <taxon>Actinomycetota</taxon>
        <taxon>Actinomycetes</taxon>
        <taxon>Micrococcales</taxon>
        <taxon>Microbacteriaceae</taxon>
        <taxon>Microbacterium</taxon>
    </lineage>
</organism>
<reference evidence="4" key="1">
    <citation type="journal article" date="2019" name="Int. J. Syst. Evol. Microbiol.">
        <title>The Global Catalogue of Microorganisms (GCM) 10K type strain sequencing project: providing services to taxonomists for standard genome sequencing and annotation.</title>
        <authorList>
            <consortium name="The Broad Institute Genomics Platform"/>
            <consortium name="The Broad Institute Genome Sequencing Center for Infectious Disease"/>
            <person name="Wu L."/>
            <person name="Ma J."/>
        </authorList>
    </citation>
    <scope>NUCLEOTIDE SEQUENCE [LARGE SCALE GENOMIC DNA]</scope>
    <source>
        <strain evidence="4">JCM 16544</strain>
    </source>
</reference>
<dbReference type="RefSeq" id="WP_344736395.1">
    <property type="nucleotide sequence ID" value="NZ_BAAAYU010000001.1"/>
</dbReference>
<feature type="domain" description="DUF8185" evidence="2">
    <location>
        <begin position="108"/>
        <end position="208"/>
    </location>
</feature>
<dbReference type="Pfam" id="PF26572">
    <property type="entry name" value="DUF8185"/>
    <property type="match status" value="1"/>
</dbReference>
<dbReference type="InterPro" id="IPR058323">
    <property type="entry name" value="DUF8010"/>
</dbReference>
<evidence type="ECO:0000259" key="1">
    <source>
        <dbReference type="Pfam" id="PF26035"/>
    </source>
</evidence>
<evidence type="ECO:0008006" key="5">
    <source>
        <dbReference type="Google" id="ProtNLM"/>
    </source>
</evidence>
<proteinExistence type="predicted"/>
<evidence type="ECO:0000313" key="4">
    <source>
        <dbReference type="Proteomes" id="UP001501697"/>
    </source>
</evidence>
<protein>
    <recommendedName>
        <fullName evidence="5">Urease accessory protein</fullName>
    </recommendedName>
</protein>
<evidence type="ECO:0000313" key="3">
    <source>
        <dbReference type="EMBL" id="GAA3626543.1"/>
    </source>
</evidence>